<evidence type="ECO:0000313" key="3">
    <source>
        <dbReference type="Proteomes" id="UP001461498"/>
    </source>
</evidence>
<gene>
    <name evidence="2" type="ORF">O3M35_013261</name>
</gene>
<comment type="caution">
    <text evidence="2">The sequence shown here is derived from an EMBL/GenBank/DDBJ whole genome shotgun (WGS) entry which is preliminary data.</text>
</comment>
<keyword evidence="3" id="KW-1185">Reference proteome</keyword>
<dbReference type="EMBL" id="JAPXFL010000082">
    <property type="protein sequence ID" value="KAK9496453.1"/>
    <property type="molecule type" value="Genomic_DNA"/>
</dbReference>
<feature type="compositionally biased region" description="Low complexity" evidence="1">
    <location>
        <begin position="96"/>
        <end position="105"/>
    </location>
</feature>
<evidence type="ECO:0000256" key="1">
    <source>
        <dbReference type="SAM" id="MobiDB-lite"/>
    </source>
</evidence>
<evidence type="ECO:0000313" key="2">
    <source>
        <dbReference type="EMBL" id="KAK9496453.1"/>
    </source>
</evidence>
<dbReference type="Proteomes" id="UP001461498">
    <property type="component" value="Unassembled WGS sequence"/>
</dbReference>
<name>A0AAW1CE29_9HEMI</name>
<feature type="region of interest" description="Disordered" evidence="1">
    <location>
        <begin position="87"/>
        <end position="112"/>
    </location>
</feature>
<sequence>MPSRGCMTGMTITRRLRVMRGALTLFLATPLFLLYQREINAWGVQRNQTGLRIGQRQNHQYTGSGTGLGGGRGSGVRIGLNKSTNRNLSSSLAINPTSASSTLPTAAPPPPPLLPPIDSSKLYVGLVVPYKSFAVRDYNKAVSIAKSSIMKATRGPQLSSFKSYDLQVKMSMKQLTPSPTGE</sequence>
<reference evidence="2 3" key="1">
    <citation type="submission" date="2022-12" db="EMBL/GenBank/DDBJ databases">
        <title>Chromosome-level genome assembly of true bugs.</title>
        <authorList>
            <person name="Ma L."/>
            <person name="Li H."/>
        </authorList>
    </citation>
    <scope>NUCLEOTIDE SEQUENCE [LARGE SCALE GENOMIC DNA]</scope>
    <source>
        <strain evidence="2">Lab_2022b</strain>
    </source>
</reference>
<organism evidence="2 3">
    <name type="scientific">Rhynocoris fuscipes</name>
    <dbReference type="NCBI Taxonomy" id="488301"/>
    <lineage>
        <taxon>Eukaryota</taxon>
        <taxon>Metazoa</taxon>
        <taxon>Ecdysozoa</taxon>
        <taxon>Arthropoda</taxon>
        <taxon>Hexapoda</taxon>
        <taxon>Insecta</taxon>
        <taxon>Pterygota</taxon>
        <taxon>Neoptera</taxon>
        <taxon>Paraneoptera</taxon>
        <taxon>Hemiptera</taxon>
        <taxon>Heteroptera</taxon>
        <taxon>Panheteroptera</taxon>
        <taxon>Cimicomorpha</taxon>
        <taxon>Reduviidae</taxon>
        <taxon>Harpactorinae</taxon>
        <taxon>Harpactorini</taxon>
        <taxon>Rhynocoris</taxon>
    </lineage>
</organism>
<accession>A0AAW1CE29</accession>
<dbReference type="AlphaFoldDB" id="A0AAW1CE29"/>
<protein>
    <submittedName>
        <fullName evidence="2">Uncharacterized protein</fullName>
    </submittedName>
</protein>
<proteinExistence type="predicted"/>